<dbReference type="EMBL" id="LATX01002557">
    <property type="protein sequence ID" value="KTB27327.1"/>
    <property type="molecule type" value="Genomic_DNA"/>
</dbReference>
<evidence type="ECO:0000313" key="2">
    <source>
        <dbReference type="Proteomes" id="UP000054988"/>
    </source>
</evidence>
<evidence type="ECO:0000313" key="1">
    <source>
        <dbReference type="EMBL" id="KTB27327.1"/>
    </source>
</evidence>
<dbReference type="Proteomes" id="UP000054988">
    <property type="component" value="Unassembled WGS sequence"/>
</dbReference>
<name>A0A0W0ETB5_MONRR</name>
<reference evidence="1 2" key="1">
    <citation type="submission" date="2015-12" db="EMBL/GenBank/DDBJ databases">
        <title>Draft genome sequence of Moniliophthora roreri, the causal agent of frosty pod rot of cacao.</title>
        <authorList>
            <person name="Aime M.C."/>
            <person name="Diaz-Valderrama J.R."/>
            <person name="Kijpornyongpan T."/>
            <person name="Phillips-Mora W."/>
        </authorList>
    </citation>
    <scope>NUCLEOTIDE SEQUENCE [LARGE SCALE GENOMIC DNA]</scope>
    <source>
        <strain evidence="1 2">MCA 2952</strain>
    </source>
</reference>
<comment type="caution">
    <text evidence="1">The sequence shown here is derived from an EMBL/GenBank/DDBJ whole genome shotgun (WGS) entry which is preliminary data.</text>
</comment>
<gene>
    <name evidence="1" type="ORF">WG66_20131</name>
</gene>
<sequence length="15" mass="1691">MTSTTPLLSSRDEPR</sequence>
<accession>A0A0W0ETB5</accession>
<protein>
    <submittedName>
        <fullName evidence="1">Uncharacterized protein</fullName>
    </submittedName>
</protein>
<proteinExistence type="predicted"/>
<organism evidence="1 2">
    <name type="scientific">Moniliophthora roreri</name>
    <name type="common">Frosty pod rot fungus</name>
    <name type="synonym">Monilia roreri</name>
    <dbReference type="NCBI Taxonomy" id="221103"/>
    <lineage>
        <taxon>Eukaryota</taxon>
        <taxon>Fungi</taxon>
        <taxon>Dikarya</taxon>
        <taxon>Basidiomycota</taxon>
        <taxon>Agaricomycotina</taxon>
        <taxon>Agaricomycetes</taxon>
        <taxon>Agaricomycetidae</taxon>
        <taxon>Agaricales</taxon>
        <taxon>Marasmiineae</taxon>
        <taxon>Marasmiaceae</taxon>
        <taxon>Moniliophthora</taxon>
    </lineage>
</organism>